<comment type="caution">
    <text evidence="4">The sequence shown here is derived from an EMBL/GenBank/DDBJ whole genome shotgun (WGS) entry which is preliminary data.</text>
</comment>
<dbReference type="CDD" id="cd07302">
    <property type="entry name" value="CHD"/>
    <property type="match status" value="1"/>
</dbReference>
<dbReference type="Gene3D" id="3.40.190.10">
    <property type="entry name" value="Periplasmic binding protein-like II"/>
    <property type="match status" value="1"/>
</dbReference>
<dbReference type="PANTHER" id="PTHR43081">
    <property type="entry name" value="ADENYLATE CYCLASE, TERMINAL-DIFFERENTIATION SPECIFIC-RELATED"/>
    <property type="match status" value="1"/>
</dbReference>
<dbReference type="InterPro" id="IPR001054">
    <property type="entry name" value="A/G_cyclase"/>
</dbReference>
<gene>
    <name evidence="4" type="ORF">Vretifemale_9103</name>
    <name evidence="5" type="ORF">Vretimale_12430</name>
</gene>
<proteinExistence type="predicted"/>
<dbReference type="SUPFAM" id="SSF55073">
    <property type="entry name" value="Nucleotide cyclase"/>
    <property type="match status" value="2"/>
</dbReference>
<evidence type="ECO:0000259" key="3">
    <source>
        <dbReference type="PROSITE" id="PS50125"/>
    </source>
</evidence>
<accession>A0A8J4CJG8</accession>
<dbReference type="Pfam" id="PF00211">
    <property type="entry name" value="Guanylate_cyc"/>
    <property type="match status" value="1"/>
</dbReference>
<evidence type="ECO:0000256" key="2">
    <source>
        <dbReference type="SAM" id="SignalP"/>
    </source>
</evidence>
<dbReference type="GO" id="GO:0009190">
    <property type="term" value="P:cyclic nucleotide biosynthetic process"/>
    <property type="evidence" value="ECO:0007669"/>
    <property type="project" value="InterPro"/>
</dbReference>
<dbReference type="Proteomes" id="UP000747110">
    <property type="component" value="Unassembled WGS sequence"/>
</dbReference>
<evidence type="ECO:0000313" key="4">
    <source>
        <dbReference type="EMBL" id="GIL79823.1"/>
    </source>
</evidence>
<dbReference type="InterPro" id="IPR029787">
    <property type="entry name" value="Nucleotide_cyclase"/>
</dbReference>
<reference evidence="4" key="1">
    <citation type="journal article" date="2021" name="Proc. Natl. Acad. Sci. U.S.A.">
        <title>Three genomes in the algal genus Volvox reveal the fate of a haploid sex-determining region after a transition to homothallism.</title>
        <authorList>
            <person name="Yamamoto K."/>
            <person name="Hamaji T."/>
            <person name="Kawai-Toyooka H."/>
            <person name="Matsuzaki R."/>
            <person name="Takahashi F."/>
            <person name="Nishimura Y."/>
            <person name="Kawachi M."/>
            <person name="Noguchi H."/>
            <person name="Minakuchi Y."/>
            <person name="Umen J.G."/>
            <person name="Toyoda A."/>
            <person name="Nozaki H."/>
        </authorList>
    </citation>
    <scope>NUCLEOTIDE SEQUENCE</scope>
    <source>
        <strain evidence="5">NIES-3785</strain>
        <strain evidence="4">NIES-3786</strain>
    </source>
</reference>
<dbReference type="Proteomes" id="UP000722791">
    <property type="component" value="Unassembled WGS sequence"/>
</dbReference>
<feature type="region of interest" description="Disordered" evidence="1">
    <location>
        <begin position="1611"/>
        <end position="1634"/>
    </location>
</feature>
<dbReference type="InterPro" id="IPR050697">
    <property type="entry name" value="Adenylyl/Guanylyl_Cyclase_3/4"/>
</dbReference>
<dbReference type="PANTHER" id="PTHR43081:SF1">
    <property type="entry name" value="ADENYLATE CYCLASE, TERMINAL-DIFFERENTIATION SPECIFIC"/>
    <property type="match status" value="1"/>
</dbReference>
<feature type="region of interest" description="Disordered" evidence="1">
    <location>
        <begin position="1442"/>
        <end position="1472"/>
    </location>
</feature>
<dbReference type="Gene3D" id="3.30.70.1230">
    <property type="entry name" value="Nucleotide cyclase"/>
    <property type="match status" value="2"/>
</dbReference>
<dbReference type="GO" id="GO:0035556">
    <property type="term" value="P:intracellular signal transduction"/>
    <property type="evidence" value="ECO:0007669"/>
    <property type="project" value="InterPro"/>
</dbReference>
<dbReference type="PROSITE" id="PS50125">
    <property type="entry name" value="GUANYLATE_CYCLASE_2"/>
    <property type="match status" value="1"/>
</dbReference>
<organism evidence="4 6">
    <name type="scientific">Volvox reticuliferus</name>
    <dbReference type="NCBI Taxonomy" id="1737510"/>
    <lineage>
        <taxon>Eukaryota</taxon>
        <taxon>Viridiplantae</taxon>
        <taxon>Chlorophyta</taxon>
        <taxon>core chlorophytes</taxon>
        <taxon>Chlorophyceae</taxon>
        <taxon>CS clade</taxon>
        <taxon>Chlamydomonadales</taxon>
        <taxon>Volvocaceae</taxon>
        <taxon>Volvox</taxon>
    </lineage>
</organism>
<evidence type="ECO:0000313" key="6">
    <source>
        <dbReference type="Proteomes" id="UP000747110"/>
    </source>
</evidence>
<evidence type="ECO:0000313" key="5">
    <source>
        <dbReference type="EMBL" id="GIM08434.1"/>
    </source>
</evidence>
<dbReference type="EMBL" id="BNCP01000016">
    <property type="protein sequence ID" value="GIL79823.1"/>
    <property type="molecule type" value="Genomic_DNA"/>
</dbReference>
<feature type="domain" description="Guanylate cyclase" evidence="3">
    <location>
        <begin position="644"/>
        <end position="702"/>
    </location>
</feature>
<dbReference type="OrthoDB" id="568473at2759"/>
<keyword evidence="2" id="KW-0732">Signal</keyword>
<feature type="region of interest" description="Disordered" evidence="1">
    <location>
        <begin position="1192"/>
        <end position="1213"/>
    </location>
</feature>
<evidence type="ECO:0000256" key="1">
    <source>
        <dbReference type="SAM" id="MobiDB-lite"/>
    </source>
</evidence>
<feature type="chain" id="PRO_5035391148" description="Guanylate cyclase domain-containing protein" evidence="2">
    <location>
        <begin position="29"/>
        <end position="1634"/>
    </location>
</feature>
<protein>
    <recommendedName>
        <fullName evidence="3">Guanylate cyclase domain-containing protein</fullName>
    </recommendedName>
</protein>
<feature type="signal peptide" evidence="2">
    <location>
        <begin position="1"/>
        <end position="28"/>
    </location>
</feature>
<name>A0A8J4CJG8_9CHLO</name>
<keyword evidence="6" id="KW-1185">Reference proteome</keyword>
<feature type="region of interest" description="Disordered" evidence="1">
    <location>
        <begin position="766"/>
        <end position="788"/>
    </location>
</feature>
<dbReference type="EMBL" id="BNCQ01000027">
    <property type="protein sequence ID" value="GIM08434.1"/>
    <property type="molecule type" value="Genomic_DNA"/>
</dbReference>
<dbReference type="SUPFAM" id="SSF53850">
    <property type="entry name" value="Periplasmic binding protein-like II"/>
    <property type="match status" value="1"/>
</dbReference>
<feature type="compositionally biased region" description="Gly residues" evidence="1">
    <location>
        <begin position="1553"/>
        <end position="1572"/>
    </location>
</feature>
<feature type="region of interest" description="Disordered" evidence="1">
    <location>
        <begin position="1553"/>
        <end position="1575"/>
    </location>
</feature>
<sequence length="1634" mass="171172">MSFARDGKPLALILACLLVVADVWTPSGQQLVFNETSVWCADVAAKALRMSCLVNNTEDAFIRIVARNYTACVENNGTHMAPTLPVVQVMVPTHLYATYQQFVDDFVDSTRGQLAVVPVDVDQLMQEALFEYSGSLSSTHHAWIMYLDSYYPLEQYSALQDLSNMTEASSTAKAVWADLPPGFQQLSYSFNGVMPGPNQIPKMLSVPLDASTPLMYYLPEVLARYNLSVPRTWSEVLYMARKFNGTDVDGDNSSDYAVCFKPDPDCSYASALGMVLAPYLQYKGTAQGAFLRPENLAPLFQNAGARAALTVFSELMKYQRSLALQGEDCLNSTSVRDFMKGDCILAFGWGDLFKSVELMSQSDGVKPKYAISMLPGSEFVYDRDTMDLKACTAELCPYGLNNKTEHIVHQGVNASMYVNRAPYLPYTGAVGVVSANVEPNQQQLAFDFLIFLAERNRELALSPNSSVLPYRKSLLNSSNATLIAEFVAAGFNPITTAAYMDATLATLGHGNLVPGPMIPRVEALRALLAIAAANLSRASTDLTVVLDELQATVLNQVLEYDSSTSWIEQLKSAYWHFIGYTPAAPGGRSGDGHGMDIPAVSLAVPVASALVVLVASTLYEFKKHRQHRSLFGKVVAPGPFEDTTLLVTDIQDSTALWEMLPSNVMDRAIKEHHTCLRKLLLKHSGYESATEGDSFLLAFHCPEDALLFAMESQVALLECAWPIELLDCDVCRPYYVVHNDTDKRANLIVESADAAGSLMALPRANSGLSNKSTSEDTSSPQASNALGTPGSEANTFMTACQASWKEGSATTPNNVLIFRGLRVRMGMHTGISNEADVAYNKAAARMQYSGEILQYAKSVSDAAAGGMILLSDATYRRLPIERLWDKAMVMHVGEYKLKDDLPVLSLFQVTGRRLMGRLGYLSGMRFKEQLSKGVFAAPLGPVAMGYVGIVGITTLLAWDEATTREALALLHSCVVELSHKWGGYLVEATDEQVHAVFPGAADTLLWALAVHQALMELPWPEVLLDHKLAEELIVGDVVVFRGLRVKTGVDVGHAVGEVNALTGRICYRGKVVLRAARVMQSASSNQVLASGEAWAAALVSSSGLLQLRGVVGDRLGPFKLRGIADRVEMVQIRLQRADVAGADGWAQDLQEGGVGGASPVATREVAGTDGDGGSVVITSSAGGTAASILQPADSSKRQVFSGDSSGAAERSMSGGRGFGFLSRASRGGAAQSLAASAPSRSASLLQPIEGAAGSTTECNAIGGLPLPPQSSGSPRLFSSLRLFGSTRAQSFTAGLLHRMANSNRSRGAGSRASGLVDTSAASISGGDGTVAATTATAAVTVGITTGTATPSISVARESAAETVASSVSAIVPSAPFSVAASTLTNVAPGGNLPIAVNPSGRSAACSTAPVAQMGTSLPSSSQTSASISASLNILRGFRGGGGNTRGVPSLTGSQPFPFPSARRLLPSNWTLGGGGGSGNGGGFLSSGGSPAGGGGLQGLSSSLVRTYGDLSGLASMVATSLPASRSCGHVSNVVATSSTPADHPDVSITMGGGGSNPVGGNSSGGALAGSGGSTTTSTAVGAGGMLSGDVSGGGWFPGEMLADVLHGVQEEDERLSGRGSVAAARSPGVSSVMA</sequence>